<accession>A0A8H7PXK3</accession>
<dbReference type="Proteomes" id="UP000654370">
    <property type="component" value="Unassembled WGS sequence"/>
</dbReference>
<dbReference type="AlphaFoldDB" id="A0A8H7PXK3"/>
<protein>
    <submittedName>
        <fullName evidence="1">Uncharacterized protein</fullName>
    </submittedName>
</protein>
<evidence type="ECO:0000313" key="2">
    <source>
        <dbReference type="Proteomes" id="UP000654370"/>
    </source>
</evidence>
<evidence type="ECO:0000313" key="1">
    <source>
        <dbReference type="EMBL" id="KAG2182132.1"/>
    </source>
</evidence>
<organism evidence="1 2">
    <name type="scientific">Mortierella isabellina</name>
    <name type="common">Filamentous fungus</name>
    <name type="synonym">Umbelopsis isabellina</name>
    <dbReference type="NCBI Taxonomy" id="91625"/>
    <lineage>
        <taxon>Eukaryota</taxon>
        <taxon>Fungi</taxon>
        <taxon>Fungi incertae sedis</taxon>
        <taxon>Mucoromycota</taxon>
        <taxon>Mucoromycotina</taxon>
        <taxon>Umbelopsidomycetes</taxon>
        <taxon>Umbelopsidales</taxon>
        <taxon>Umbelopsidaceae</taxon>
        <taxon>Umbelopsis</taxon>
    </lineage>
</organism>
<sequence length="86" mass="9387">MRASPVNKKNGYDDNVDIAIAVNYGSFTYLLRRELLTLAQSALAVVISLLIHSFRSSAFTMVYSSGPRGGGYFQSIDPPKSEVTIV</sequence>
<proteinExistence type="predicted"/>
<dbReference type="EMBL" id="JAEPQZ010000004">
    <property type="protein sequence ID" value="KAG2182132.1"/>
    <property type="molecule type" value="Genomic_DNA"/>
</dbReference>
<reference evidence="1" key="1">
    <citation type="submission" date="2020-12" db="EMBL/GenBank/DDBJ databases">
        <title>Metabolic potential, ecology and presence of endohyphal bacteria is reflected in genomic diversity of Mucoromycotina.</title>
        <authorList>
            <person name="Muszewska A."/>
            <person name="Okrasinska A."/>
            <person name="Steczkiewicz K."/>
            <person name="Drgas O."/>
            <person name="Orlowska M."/>
            <person name="Perlinska-Lenart U."/>
            <person name="Aleksandrzak-Piekarczyk T."/>
            <person name="Szatraj K."/>
            <person name="Zielenkiewicz U."/>
            <person name="Pilsyk S."/>
            <person name="Malc E."/>
            <person name="Mieczkowski P."/>
            <person name="Kruszewska J.S."/>
            <person name="Biernat P."/>
            <person name="Pawlowska J."/>
        </authorList>
    </citation>
    <scope>NUCLEOTIDE SEQUENCE</scope>
    <source>
        <strain evidence="1">WA0000067209</strain>
    </source>
</reference>
<gene>
    <name evidence="1" type="ORF">INT43_007059</name>
</gene>
<keyword evidence="2" id="KW-1185">Reference proteome</keyword>
<comment type="caution">
    <text evidence="1">The sequence shown here is derived from an EMBL/GenBank/DDBJ whole genome shotgun (WGS) entry which is preliminary data.</text>
</comment>
<name>A0A8H7PXK3_MORIS</name>